<sequence>MSRRSSATLVDAIRVEVNIAIGTPNPDEKNNTEVFDVFLYIEQAALELFLDPSGDSIDETGKCETYRRIAESEHRVEEYETTLKELQVEKRGPIDKFNFYSFPSLIRIGDEMQEAADYLEPALDRCRNLIGEEEEALDPDRARVESQEGKIRDFVTQVVYKHDRYILASKRGASCVVCGSKATAIYHKTIMHYIGPGANLLGQPKVIGIAMPVCSLRRTVDCKKKAERRVIKYILNTRMDRLFIPDSGSNQRLQT</sequence>
<reference evidence="1" key="1">
    <citation type="journal article" date="2020" name="Stud. Mycol.">
        <title>101 Dothideomycetes genomes: a test case for predicting lifestyles and emergence of pathogens.</title>
        <authorList>
            <person name="Haridas S."/>
            <person name="Albert R."/>
            <person name="Binder M."/>
            <person name="Bloem J."/>
            <person name="Labutti K."/>
            <person name="Salamov A."/>
            <person name="Andreopoulos B."/>
            <person name="Baker S."/>
            <person name="Barry K."/>
            <person name="Bills G."/>
            <person name="Bluhm B."/>
            <person name="Cannon C."/>
            <person name="Castanera R."/>
            <person name="Culley D."/>
            <person name="Daum C."/>
            <person name="Ezra D."/>
            <person name="Gonzalez J."/>
            <person name="Henrissat B."/>
            <person name="Kuo A."/>
            <person name="Liang C."/>
            <person name="Lipzen A."/>
            <person name="Lutzoni F."/>
            <person name="Magnuson J."/>
            <person name="Mondo S."/>
            <person name="Nolan M."/>
            <person name="Ohm R."/>
            <person name="Pangilinan J."/>
            <person name="Park H.-J."/>
            <person name="Ramirez L."/>
            <person name="Alfaro M."/>
            <person name="Sun H."/>
            <person name="Tritt A."/>
            <person name="Yoshinaga Y."/>
            <person name="Zwiers L.-H."/>
            <person name="Turgeon B."/>
            <person name="Goodwin S."/>
            <person name="Spatafora J."/>
            <person name="Crous P."/>
            <person name="Grigoriev I."/>
        </authorList>
    </citation>
    <scope>NUCLEOTIDE SEQUENCE</scope>
    <source>
        <strain evidence="1">CBS 115976</strain>
    </source>
</reference>
<dbReference type="Proteomes" id="UP000799302">
    <property type="component" value="Unassembled WGS sequence"/>
</dbReference>
<accession>A0A6A6UQS8</accession>
<name>A0A6A6UQS8_9PEZI</name>
<dbReference type="AlphaFoldDB" id="A0A6A6UQS8"/>
<evidence type="ECO:0000313" key="1">
    <source>
        <dbReference type="EMBL" id="KAF2674635.1"/>
    </source>
</evidence>
<keyword evidence="2" id="KW-1185">Reference proteome</keyword>
<evidence type="ECO:0000313" key="2">
    <source>
        <dbReference type="Proteomes" id="UP000799302"/>
    </source>
</evidence>
<dbReference type="EMBL" id="MU004230">
    <property type="protein sequence ID" value="KAF2674635.1"/>
    <property type="molecule type" value="Genomic_DNA"/>
</dbReference>
<organism evidence="1 2">
    <name type="scientific">Microthyrium microscopicum</name>
    <dbReference type="NCBI Taxonomy" id="703497"/>
    <lineage>
        <taxon>Eukaryota</taxon>
        <taxon>Fungi</taxon>
        <taxon>Dikarya</taxon>
        <taxon>Ascomycota</taxon>
        <taxon>Pezizomycotina</taxon>
        <taxon>Dothideomycetes</taxon>
        <taxon>Dothideomycetes incertae sedis</taxon>
        <taxon>Microthyriales</taxon>
        <taxon>Microthyriaceae</taxon>
        <taxon>Microthyrium</taxon>
    </lineage>
</organism>
<protein>
    <submittedName>
        <fullName evidence="1">Uncharacterized protein</fullName>
    </submittedName>
</protein>
<gene>
    <name evidence="1" type="ORF">BT63DRAFT_408802</name>
</gene>
<proteinExistence type="predicted"/>